<dbReference type="Pfam" id="PF00300">
    <property type="entry name" value="His_Phos_1"/>
    <property type="match status" value="1"/>
</dbReference>
<protein>
    <submittedName>
        <fullName evidence="4">Histidine phosphatase family protein</fullName>
    </submittedName>
</protein>
<keyword evidence="1" id="KW-0324">Glycolysis</keyword>
<dbReference type="InterPro" id="IPR029033">
    <property type="entry name" value="His_PPase_superfam"/>
</dbReference>
<proteinExistence type="predicted"/>
<dbReference type="PANTHER" id="PTHR48100:SF1">
    <property type="entry name" value="HISTIDINE PHOSPHATASE FAMILY PROTEIN-RELATED"/>
    <property type="match status" value="1"/>
</dbReference>
<evidence type="ECO:0000256" key="2">
    <source>
        <dbReference type="ARBA" id="ARBA00023235"/>
    </source>
</evidence>
<evidence type="ECO:0000256" key="3">
    <source>
        <dbReference type="SAM" id="Phobius"/>
    </source>
</evidence>
<dbReference type="EMBL" id="QFOD01000007">
    <property type="protein sequence ID" value="PZP32963.1"/>
    <property type="molecule type" value="Genomic_DNA"/>
</dbReference>
<accession>A0A2W5DQA2</accession>
<keyword evidence="3" id="KW-0812">Transmembrane</keyword>
<dbReference type="GO" id="GO:0005737">
    <property type="term" value="C:cytoplasm"/>
    <property type="evidence" value="ECO:0007669"/>
    <property type="project" value="TreeGrafter"/>
</dbReference>
<dbReference type="InterPro" id="IPR050275">
    <property type="entry name" value="PGM_Phosphatase"/>
</dbReference>
<dbReference type="Gene3D" id="3.40.50.1240">
    <property type="entry name" value="Phosphoglycerate mutase-like"/>
    <property type="match status" value="1"/>
</dbReference>
<gene>
    <name evidence="4" type="ORF">DI603_09850</name>
</gene>
<evidence type="ECO:0000313" key="4">
    <source>
        <dbReference type="EMBL" id="PZP32963.1"/>
    </source>
</evidence>
<keyword evidence="3" id="KW-1133">Transmembrane helix</keyword>
<evidence type="ECO:0000256" key="1">
    <source>
        <dbReference type="ARBA" id="ARBA00023152"/>
    </source>
</evidence>
<dbReference type="GO" id="GO:0016791">
    <property type="term" value="F:phosphatase activity"/>
    <property type="evidence" value="ECO:0007669"/>
    <property type="project" value="TreeGrafter"/>
</dbReference>
<organism evidence="4 5">
    <name type="scientific">Roseateles depolymerans</name>
    <dbReference type="NCBI Taxonomy" id="76731"/>
    <lineage>
        <taxon>Bacteria</taxon>
        <taxon>Pseudomonadati</taxon>
        <taxon>Pseudomonadota</taxon>
        <taxon>Betaproteobacteria</taxon>
        <taxon>Burkholderiales</taxon>
        <taxon>Sphaerotilaceae</taxon>
        <taxon>Roseateles</taxon>
    </lineage>
</organism>
<keyword evidence="3" id="KW-0472">Membrane</keyword>
<keyword evidence="2" id="KW-0413">Isomerase</keyword>
<feature type="transmembrane region" description="Helical" evidence="3">
    <location>
        <begin position="140"/>
        <end position="161"/>
    </location>
</feature>
<comment type="caution">
    <text evidence="4">The sequence shown here is derived from an EMBL/GenBank/DDBJ whole genome shotgun (WGS) entry which is preliminary data.</text>
</comment>
<name>A0A2W5DQA2_9BURK</name>
<dbReference type="AlphaFoldDB" id="A0A2W5DQA2"/>
<sequence>MRRLTLVRHGQSLANAGGVTMKHADIPLTELGWQQAAAVALQLPPTPSEVLCSPFLRALDTSRPCCERLAIQARPLAELQEMDAIAHQLLAGMTGEQRRPIADAYWAEADPARRMGEQAETFQEFAARVRRFRQHHMPALSAEVVAFGHGIWISMLIWQLLGFGSDSSADMQAFRRFQLGLPMANTAIYRFDELPGGRWLPQVSGPVD</sequence>
<dbReference type="SMART" id="SM00855">
    <property type="entry name" value="PGAM"/>
    <property type="match status" value="1"/>
</dbReference>
<evidence type="ECO:0000313" key="5">
    <source>
        <dbReference type="Proteomes" id="UP000249633"/>
    </source>
</evidence>
<dbReference type="CDD" id="cd07067">
    <property type="entry name" value="HP_PGM_like"/>
    <property type="match status" value="1"/>
</dbReference>
<dbReference type="PANTHER" id="PTHR48100">
    <property type="entry name" value="BROAD-SPECIFICITY PHOSPHATASE YOR283W-RELATED"/>
    <property type="match status" value="1"/>
</dbReference>
<dbReference type="Proteomes" id="UP000249633">
    <property type="component" value="Unassembled WGS sequence"/>
</dbReference>
<dbReference type="InterPro" id="IPR001345">
    <property type="entry name" value="PG/BPGM_mutase_AS"/>
</dbReference>
<reference evidence="4 5" key="1">
    <citation type="submission" date="2017-08" db="EMBL/GenBank/DDBJ databases">
        <title>Infants hospitalized years apart are colonized by the same room-sourced microbial strains.</title>
        <authorList>
            <person name="Brooks B."/>
            <person name="Olm M.R."/>
            <person name="Firek B.A."/>
            <person name="Baker R."/>
            <person name="Thomas B.C."/>
            <person name="Morowitz M.J."/>
            <person name="Banfield J.F."/>
        </authorList>
    </citation>
    <scope>NUCLEOTIDE SEQUENCE [LARGE SCALE GENOMIC DNA]</scope>
    <source>
        <strain evidence="4">S2_012_000_R2_81</strain>
    </source>
</reference>
<dbReference type="InterPro" id="IPR013078">
    <property type="entry name" value="His_Pase_superF_clade-1"/>
</dbReference>
<dbReference type="PROSITE" id="PS00175">
    <property type="entry name" value="PG_MUTASE"/>
    <property type="match status" value="1"/>
</dbReference>
<dbReference type="SUPFAM" id="SSF53254">
    <property type="entry name" value="Phosphoglycerate mutase-like"/>
    <property type="match status" value="1"/>
</dbReference>